<comment type="caution">
    <text evidence="2">The sequence shown here is derived from an EMBL/GenBank/DDBJ whole genome shotgun (WGS) entry which is preliminary data.</text>
</comment>
<sequence>MKDLKDHLDKPCNLIPIKQNTPYEIVNELNMMNGKIKELQDVVKLQTEQVKDLKADSLKKDEQIVKLIEDIQKFKRETNQTIFDLKKQQNNFEYELLKTNQAIIELTNSIYELRTIKFNKQLEQYQTNFNEFKPKLETKVEDQTTNIQKLQLQIKTQIEQEQKNEQKEQEKYMTELKYNKNCQHMASILASFNLRNG</sequence>
<feature type="non-terminal residue" evidence="2">
    <location>
        <position position="197"/>
    </location>
</feature>
<evidence type="ECO:0000256" key="1">
    <source>
        <dbReference type="SAM" id="Coils"/>
    </source>
</evidence>
<keyword evidence="3" id="KW-1185">Reference proteome</keyword>
<evidence type="ECO:0000313" key="3">
    <source>
        <dbReference type="Proteomes" id="UP000023152"/>
    </source>
</evidence>
<accession>X6LC29</accession>
<name>X6LC29_RETFI</name>
<gene>
    <name evidence="2" type="ORF">RFI_38617</name>
</gene>
<protein>
    <recommendedName>
        <fullName evidence="4">Viral A-type inclusion protein</fullName>
    </recommendedName>
</protein>
<evidence type="ECO:0008006" key="4">
    <source>
        <dbReference type="Google" id="ProtNLM"/>
    </source>
</evidence>
<feature type="coiled-coil region" evidence="1">
    <location>
        <begin position="133"/>
        <end position="175"/>
    </location>
</feature>
<proteinExistence type="predicted"/>
<dbReference type="AlphaFoldDB" id="X6LC29"/>
<keyword evidence="1" id="KW-0175">Coiled coil</keyword>
<reference evidence="2 3" key="1">
    <citation type="journal article" date="2013" name="Curr. Biol.">
        <title>The Genome of the Foraminiferan Reticulomyxa filosa.</title>
        <authorList>
            <person name="Glockner G."/>
            <person name="Hulsmann N."/>
            <person name="Schleicher M."/>
            <person name="Noegel A.A."/>
            <person name="Eichinger L."/>
            <person name="Gallinger C."/>
            <person name="Pawlowski J."/>
            <person name="Sierra R."/>
            <person name="Euteneuer U."/>
            <person name="Pillet L."/>
            <person name="Moustafa A."/>
            <person name="Platzer M."/>
            <person name="Groth M."/>
            <person name="Szafranski K."/>
            <person name="Schliwa M."/>
        </authorList>
    </citation>
    <scope>NUCLEOTIDE SEQUENCE [LARGE SCALE GENOMIC DNA]</scope>
</reference>
<dbReference type="Proteomes" id="UP000023152">
    <property type="component" value="Unassembled WGS sequence"/>
</dbReference>
<evidence type="ECO:0000313" key="2">
    <source>
        <dbReference type="EMBL" id="ETN98870.1"/>
    </source>
</evidence>
<organism evidence="2 3">
    <name type="scientific">Reticulomyxa filosa</name>
    <dbReference type="NCBI Taxonomy" id="46433"/>
    <lineage>
        <taxon>Eukaryota</taxon>
        <taxon>Sar</taxon>
        <taxon>Rhizaria</taxon>
        <taxon>Retaria</taxon>
        <taxon>Foraminifera</taxon>
        <taxon>Monothalamids</taxon>
        <taxon>Reticulomyxidae</taxon>
        <taxon>Reticulomyxa</taxon>
    </lineage>
</organism>
<dbReference type="EMBL" id="ASPP01045575">
    <property type="protein sequence ID" value="ETN98870.1"/>
    <property type="molecule type" value="Genomic_DNA"/>
</dbReference>